<accession>A0AAN0K258</accession>
<reference evidence="2" key="2">
    <citation type="submission" date="2024-06" db="UniProtKB">
        <authorList>
            <consortium name="EnsemblMetazoa"/>
        </authorList>
    </citation>
    <scope>IDENTIFICATION</scope>
</reference>
<dbReference type="AlphaFoldDB" id="A0AAN0K258"/>
<proteinExistence type="predicted"/>
<sequence length="118" mass="12349">MLMSRCLLFVLALITIAVDGAVITVPLESATIAPYATATFTCEGTGDLLAWTVQGNSLDATLKQQRNISVTDLSSSGNLSSVLTIVGLPDNDGIGIACQILSYPPFKQVFSGATLTIR</sequence>
<dbReference type="GeneID" id="109592330"/>
<dbReference type="EnsemblMetazoa" id="XM_020007801.1">
    <property type="protein sequence ID" value="XP_019863360.1"/>
    <property type="gene ID" value="LOC109592330"/>
</dbReference>
<evidence type="ECO:0008006" key="4">
    <source>
        <dbReference type="Google" id="ProtNLM"/>
    </source>
</evidence>
<keyword evidence="3" id="KW-1185">Reference proteome</keyword>
<feature type="chain" id="PRO_5042882997" description="Ig-like domain-containing protein" evidence="1">
    <location>
        <begin position="21"/>
        <end position="118"/>
    </location>
</feature>
<evidence type="ECO:0000256" key="1">
    <source>
        <dbReference type="SAM" id="SignalP"/>
    </source>
</evidence>
<organism evidence="2 3">
    <name type="scientific">Amphimedon queenslandica</name>
    <name type="common">Sponge</name>
    <dbReference type="NCBI Taxonomy" id="400682"/>
    <lineage>
        <taxon>Eukaryota</taxon>
        <taxon>Metazoa</taxon>
        <taxon>Porifera</taxon>
        <taxon>Demospongiae</taxon>
        <taxon>Heteroscleromorpha</taxon>
        <taxon>Haplosclerida</taxon>
        <taxon>Niphatidae</taxon>
        <taxon>Amphimedon</taxon>
    </lineage>
</organism>
<dbReference type="RefSeq" id="XP_019863360.1">
    <property type="nucleotide sequence ID" value="XM_020007801.1"/>
</dbReference>
<keyword evidence="1" id="KW-0732">Signal</keyword>
<name>A0AAN0K258_AMPQE</name>
<evidence type="ECO:0000313" key="3">
    <source>
        <dbReference type="Proteomes" id="UP000007879"/>
    </source>
</evidence>
<dbReference type="Proteomes" id="UP000007879">
    <property type="component" value="Unassembled WGS sequence"/>
</dbReference>
<feature type="signal peptide" evidence="1">
    <location>
        <begin position="1"/>
        <end position="20"/>
    </location>
</feature>
<reference evidence="3" key="1">
    <citation type="journal article" date="2010" name="Nature">
        <title>The Amphimedon queenslandica genome and the evolution of animal complexity.</title>
        <authorList>
            <person name="Srivastava M."/>
            <person name="Simakov O."/>
            <person name="Chapman J."/>
            <person name="Fahey B."/>
            <person name="Gauthier M.E."/>
            <person name="Mitros T."/>
            <person name="Richards G.S."/>
            <person name="Conaco C."/>
            <person name="Dacre M."/>
            <person name="Hellsten U."/>
            <person name="Larroux C."/>
            <person name="Putnam N.H."/>
            <person name="Stanke M."/>
            <person name="Adamska M."/>
            <person name="Darling A."/>
            <person name="Degnan S.M."/>
            <person name="Oakley T.H."/>
            <person name="Plachetzki D.C."/>
            <person name="Zhai Y."/>
            <person name="Adamski M."/>
            <person name="Calcino A."/>
            <person name="Cummins S.F."/>
            <person name="Goodstein D.M."/>
            <person name="Harris C."/>
            <person name="Jackson D.J."/>
            <person name="Leys S.P."/>
            <person name="Shu S."/>
            <person name="Woodcroft B.J."/>
            <person name="Vervoort M."/>
            <person name="Kosik K.S."/>
            <person name="Manning G."/>
            <person name="Degnan B.M."/>
            <person name="Rokhsar D.S."/>
        </authorList>
    </citation>
    <scope>NUCLEOTIDE SEQUENCE [LARGE SCALE GENOMIC DNA]</scope>
</reference>
<protein>
    <recommendedName>
        <fullName evidence="4">Ig-like domain-containing protein</fullName>
    </recommendedName>
</protein>
<dbReference type="KEGG" id="aqu:109592330"/>
<evidence type="ECO:0000313" key="2">
    <source>
        <dbReference type="EnsemblMetazoa" id="XP_019863360.1"/>
    </source>
</evidence>